<protein>
    <submittedName>
        <fullName evidence="2">Uncharacterized protein</fullName>
    </submittedName>
</protein>
<feature type="region of interest" description="Disordered" evidence="1">
    <location>
        <begin position="37"/>
        <end position="56"/>
    </location>
</feature>
<dbReference type="AlphaFoldDB" id="A0AAV1HNT0"/>
<reference evidence="2" key="1">
    <citation type="submission" date="2023-08" db="EMBL/GenBank/DDBJ databases">
        <authorList>
            <person name="Alioto T."/>
            <person name="Alioto T."/>
            <person name="Gomez Garrido J."/>
        </authorList>
    </citation>
    <scope>NUCLEOTIDE SEQUENCE</scope>
</reference>
<dbReference type="PROSITE" id="PS51257">
    <property type="entry name" value="PROKAR_LIPOPROTEIN"/>
    <property type="match status" value="1"/>
</dbReference>
<evidence type="ECO:0000313" key="2">
    <source>
        <dbReference type="EMBL" id="CAJ1087755.1"/>
    </source>
</evidence>
<gene>
    <name evidence="2" type="ORF">XNOV1_A013215</name>
</gene>
<proteinExistence type="predicted"/>
<sequence length="127" mass="13247">MDDERQDLQKVLSCPSGPSSGLFGGCFHVRPDHLRWSDSDKPPQCPPARPPARLSGHAPLFAAAEGGGDADRAVGDGHPDYASSYGLFTLHTKQVRQTGNRTATATAAAAAAESVLTQDASLFGSIT</sequence>
<keyword evidence="3" id="KW-1185">Reference proteome</keyword>
<organism evidence="2 3">
    <name type="scientific">Xyrichtys novacula</name>
    <name type="common">Pearly razorfish</name>
    <name type="synonym">Hemipteronotus novacula</name>
    <dbReference type="NCBI Taxonomy" id="13765"/>
    <lineage>
        <taxon>Eukaryota</taxon>
        <taxon>Metazoa</taxon>
        <taxon>Chordata</taxon>
        <taxon>Craniata</taxon>
        <taxon>Vertebrata</taxon>
        <taxon>Euteleostomi</taxon>
        <taxon>Actinopterygii</taxon>
        <taxon>Neopterygii</taxon>
        <taxon>Teleostei</taxon>
        <taxon>Neoteleostei</taxon>
        <taxon>Acanthomorphata</taxon>
        <taxon>Eupercaria</taxon>
        <taxon>Labriformes</taxon>
        <taxon>Labridae</taxon>
        <taxon>Xyrichtys</taxon>
    </lineage>
</organism>
<evidence type="ECO:0000313" key="3">
    <source>
        <dbReference type="Proteomes" id="UP001178508"/>
    </source>
</evidence>
<dbReference type="EMBL" id="OY660887">
    <property type="protein sequence ID" value="CAJ1087755.1"/>
    <property type="molecule type" value="Genomic_DNA"/>
</dbReference>
<name>A0AAV1HNT0_XYRNO</name>
<accession>A0AAV1HNT0</accession>
<dbReference type="Proteomes" id="UP001178508">
    <property type="component" value="Chromosome 24"/>
</dbReference>
<evidence type="ECO:0000256" key="1">
    <source>
        <dbReference type="SAM" id="MobiDB-lite"/>
    </source>
</evidence>